<evidence type="ECO:0000256" key="1">
    <source>
        <dbReference type="SAM" id="MobiDB-lite"/>
    </source>
</evidence>
<feature type="region of interest" description="Disordered" evidence="1">
    <location>
        <begin position="1"/>
        <end position="25"/>
    </location>
</feature>
<reference evidence="2 3" key="1">
    <citation type="submission" date="2015-01" db="EMBL/GenBank/DDBJ databases">
        <title>Vibrio sp. C1 JCM 19231 whole genome shotgun sequence.</title>
        <authorList>
            <person name="Sawabe T."/>
            <person name="Meirelles P."/>
            <person name="Feng G."/>
            <person name="Sayaka M."/>
            <person name="Hattori M."/>
            <person name="Ohkuma M."/>
        </authorList>
    </citation>
    <scope>NUCLEOTIDE SEQUENCE [LARGE SCALE GENOMIC DNA]</scope>
    <source>
        <strain evidence="3">JCM 19231</strain>
    </source>
</reference>
<organism evidence="2 3">
    <name type="scientific">Vibrio ishigakensis</name>
    <dbReference type="NCBI Taxonomy" id="1481914"/>
    <lineage>
        <taxon>Bacteria</taxon>
        <taxon>Pseudomonadati</taxon>
        <taxon>Pseudomonadota</taxon>
        <taxon>Gammaproteobacteria</taxon>
        <taxon>Vibrionales</taxon>
        <taxon>Vibrionaceae</taxon>
        <taxon>Vibrio</taxon>
    </lineage>
</organism>
<name>A0A0B8NZN0_9VIBR</name>
<accession>A0A0B8NZN0</accession>
<sequence>MGLASGGAIAKESNQKPDIYDNENKHVDDPTRIVTRLGLGSDYNFESEQMGYAITGSIGLSEAQKINARYHPETDEWSLGGSWLFDFGIVNFNFGRSEYEDGSNFNNYNIGTFVPLSVFGIEPNGWQIFPMAGFNYNEGEIAIEQQNASSFDSSLNEYVLHPTSSTGGYLGYFSLKPLDDKYTIMSFGGASVGSNDYFGYWFGVGAGYKFTPKDSIKLMGIVSDNDYGSDQKLVVSYSHTFSVE</sequence>
<feature type="compositionally biased region" description="Basic and acidic residues" evidence="1">
    <location>
        <begin position="13"/>
        <end position="25"/>
    </location>
</feature>
<reference evidence="2 3" key="2">
    <citation type="submission" date="2015-01" db="EMBL/GenBank/DDBJ databases">
        <authorList>
            <consortium name="NBRP consortium"/>
            <person name="Sawabe T."/>
            <person name="Meirelles P."/>
            <person name="Feng G."/>
            <person name="Sayaka M."/>
            <person name="Hattori M."/>
            <person name="Ohkuma M."/>
        </authorList>
    </citation>
    <scope>NUCLEOTIDE SEQUENCE [LARGE SCALE GENOMIC DNA]</scope>
    <source>
        <strain evidence="3">JCM 19231</strain>
    </source>
</reference>
<dbReference type="AlphaFoldDB" id="A0A0B8NZN0"/>
<dbReference type="Proteomes" id="UP000031671">
    <property type="component" value="Unassembled WGS sequence"/>
</dbReference>
<keyword evidence="3" id="KW-1185">Reference proteome</keyword>
<dbReference type="EMBL" id="BBRZ01000030">
    <property type="protein sequence ID" value="GAM56478.1"/>
    <property type="molecule type" value="Genomic_DNA"/>
</dbReference>
<proteinExistence type="predicted"/>
<protein>
    <submittedName>
        <fullName evidence="2">Uncharacterized protein</fullName>
    </submittedName>
</protein>
<gene>
    <name evidence="2" type="ORF">JCM19231_305</name>
</gene>
<evidence type="ECO:0000313" key="2">
    <source>
        <dbReference type="EMBL" id="GAM56478.1"/>
    </source>
</evidence>
<evidence type="ECO:0000313" key="3">
    <source>
        <dbReference type="Proteomes" id="UP000031671"/>
    </source>
</evidence>
<comment type="caution">
    <text evidence="2">The sequence shown here is derived from an EMBL/GenBank/DDBJ whole genome shotgun (WGS) entry which is preliminary data.</text>
</comment>